<dbReference type="GO" id="GO:0016020">
    <property type="term" value="C:membrane"/>
    <property type="evidence" value="ECO:0007669"/>
    <property type="project" value="UniProtKB-SubCell"/>
</dbReference>
<evidence type="ECO:0000256" key="4">
    <source>
        <dbReference type="ARBA" id="ARBA00022857"/>
    </source>
</evidence>
<feature type="transmembrane region" description="Helical" evidence="13">
    <location>
        <begin position="7"/>
        <end position="25"/>
    </location>
</feature>
<dbReference type="PRINTS" id="PR00080">
    <property type="entry name" value="SDRFAMILY"/>
</dbReference>
<evidence type="ECO:0000256" key="13">
    <source>
        <dbReference type="SAM" id="Phobius"/>
    </source>
</evidence>
<evidence type="ECO:0000256" key="1">
    <source>
        <dbReference type="ARBA" id="ARBA00004141"/>
    </source>
</evidence>
<evidence type="ECO:0000313" key="14">
    <source>
        <dbReference type="EMBL" id="CAL1685260.1"/>
    </source>
</evidence>
<evidence type="ECO:0000256" key="11">
    <source>
        <dbReference type="ARBA" id="ARBA00082544"/>
    </source>
</evidence>
<dbReference type="InterPro" id="IPR002347">
    <property type="entry name" value="SDR_fam"/>
</dbReference>
<dbReference type="Pfam" id="PF00106">
    <property type="entry name" value="adh_short"/>
    <property type="match status" value="1"/>
</dbReference>
<dbReference type="GO" id="GO:0005811">
    <property type="term" value="C:lipid droplet"/>
    <property type="evidence" value="ECO:0007669"/>
    <property type="project" value="TreeGrafter"/>
</dbReference>
<dbReference type="InterPro" id="IPR020904">
    <property type="entry name" value="Sc_DH/Rdtase_CS"/>
</dbReference>
<keyword evidence="3 13" id="KW-0812">Transmembrane</keyword>
<comment type="function">
    <text evidence="9">Catalyzes the reduction of all-trans-retinal to all-trans-retinol in the presence of NADPH.</text>
</comment>
<evidence type="ECO:0000256" key="12">
    <source>
        <dbReference type="RuleBase" id="RU000363"/>
    </source>
</evidence>
<dbReference type="Proteomes" id="UP001497644">
    <property type="component" value="Chromosome 6"/>
</dbReference>
<evidence type="ECO:0000313" key="15">
    <source>
        <dbReference type="Proteomes" id="UP001497644"/>
    </source>
</evidence>
<keyword evidence="4" id="KW-0521">NADP</keyword>
<dbReference type="PRINTS" id="PR00081">
    <property type="entry name" value="GDHRDH"/>
</dbReference>
<evidence type="ECO:0000256" key="2">
    <source>
        <dbReference type="ARBA" id="ARBA00006484"/>
    </source>
</evidence>
<dbReference type="PROSITE" id="PS00061">
    <property type="entry name" value="ADH_SHORT"/>
    <property type="match status" value="1"/>
</dbReference>
<keyword evidence="15" id="KW-1185">Reference proteome</keyword>
<evidence type="ECO:0000256" key="10">
    <source>
        <dbReference type="ARBA" id="ARBA00068717"/>
    </source>
</evidence>
<dbReference type="PANTHER" id="PTHR24322">
    <property type="entry name" value="PKSB"/>
    <property type="match status" value="1"/>
</dbReference>
<gene>
    <name evidence="14" type="ORF">LPLAT_LOCUS10806</name>
</gene>
<dbReference type="EMBL" id="OZ034829">
    <property type="protein sequence ID" value="CAL1685260.1"/>
    <property type="molecule type" value="Genomic_DNA"/>
</dbReference>
<evidence type="ECO:0000256" key="7">
    <source>
        <dbReference type="ARBA" id="ARBA00023098"/>
    </source>
</evidence>
<comment type="similarity">
    <text evidence="2 12">Belongs to the short-chain dehydrogenases/reductases (SDR) family.</text>
</comment>
<accession>A0AAV2P291</accession>
<keyword evidence="5 13" id="KW-1133">Transmembrane helix</keyword>
<protein>
    <recommendedName>
        <fullName evidence="10">Short-chain dehydrogenase/reductase 3</fullName>
    </recommendedName>
    <alternativeName>
        <fullName evidence="11">Retinal short-chain dehydrogenase/reductase 1</fullName>
    </alternativeName>
</protein>
<dbReference type="Gene3D" id="3.40.50.720">
    <property type="entry name" value="NAD(P)-binding Rossmann-like Domain"/>
    <property type="match status" value="1"/>
</dbReference>
<name>A0AAV2P291_9HYME</name>
<evidence type="ECO:0000256" key="8">
    <source>
        <dbReference type="ARBA" id="ARBA00023136"/>
    </source>
</evidence>
<comment type="subcellular location">
    <subcellularLocation>
        <location evidence="1">Membrane</location>
        <topology evidence="1">Multi-pass membrane protein</topology>
    </subcellularLocation>
</comment>
<dbReference type="FunFam" id="3.40.50.720:FF:000131">
    <property type="entry name" value="Short-chain dehydrogenase/reductase 3"/>
    <property type="match status" value="1"/>
</dbReference>
<proteinExistence type="inferred from homology"/>
<organism evidence="14 15">
    <name type="scientific">Lasius platythorax</name>
    <dbReference type="NCBI Taxonomy" id="488582"/>
    <lineage>
        <taxon>Eukaryota</taxon>
        <taxon>Metazoa</taxon>
        <taxon>Ecdysozoa</taxon>
        <taxon>Arthropoda</taxon>
        <taxon>Hexapoda</taxon>
        <taxon>Insecta</taxon>
        <taxon>Pterygota</taxon>
        <taxon>Neoptera</taxon>
        <taxon>Endopterygota</taxon>
        <taxon>Hymenoptera</taxon>
        <taxon>Apocrita</taxon>
        <taxon>Aculeata</taxon>
        <taxon>Formicoidea</taxon>
        <taxon>Formicidae</taxon>
        <taxon>Formicinae</taxon>
        <taxon>Lasius</taxon>
        <taxon>Lasius</taxon>
    </lineage>
</organism>
<dbReference type="InterPro" id="IPR036291">
    <property type="entry name" value="NAD(P)-bd_dom_sf"/>
</dbReference>
<dbReference type="GO" id="GO:0052650">
    <property type="term" value="F:all-trans-retinol dehydrogenase (NADP+) activity"/>
    <property type="evidence" value="ECO:0007669"/>
    <property type="project" value="UniProtKB-ARBA"/>
</dbReference>
<evidence type="ECO:0000256" key="6">
    <source>
        <dbReference type="ARBA" id="ARBA00023002"/>
    </source>
</evidence>
<keyword evidence="8 13" id="KW-0472">Membrane</keyword>
<dbReference type="SUPFAM" id="SSF51735">
    <property type="entry name" value="NAD(P)-binding Rossmann-fold domains"/>
    <property type="match status" value="1"/>
</dbReference>
<evidence type="ECO:0000256" key="3">
    <source>
        <dbReference type="ARBA" id="ARBA00022692"/>
    </source>
</evidence>
<evidence type="ECO:0000256" key="5">
    <source>
        <dbReference type="ARBA" id="ARBA00022989"/>
    </source>
</evidence>
<sequence>MTKIYDGLLLLGEILFLIFKVFYFISESICTMFIPVTRKSVAGEIVLVTGAGHGIGKELAIGYATLGATVICWDINEETNEQTMNEIKQMGKHSVYAYRCNVADREEVFEIAEKVRREVGDVTILVNNAGIAYAKKLLDQSADEIARVIDVNMTSHYWTLRAFLPSMIEKNRGHVVAISSAVALIGATHGTVYCATKSAIKALMEAISDELRTYSKKKSLIKFTTICPALILTGIVKKPRIRFACIMKGIAPQKAAALMIDAQRQNLKETTIPSYWLPILYVARILPNKVVSCIWDFLDVGADAED</sequence>
<keyword evidence="6" id="KW-0560">Oxidoreductase</keyword>
<evidence type="ECO:0000256" key="9">
    <source>
        <dbReference type="ARBA" id="ARBA00059620"/>
    </source>
</evidence>
<dbReference type="AlphaFoldDB" id="A0AAV2P291"/>
<keyword evidence="7" id="KW-0443">Lipid metabolism</keyword>
<dbReference type="PANTHER" id="PTHR24322:SF736">
    <property type="entry name" value="RETINOL DEHYDROGENASE 10"/>
    <property type="match status" value="1"/>
</dbReference>
<reference evidence="14" key="1">
    <citation type="submission" date="2024-04" db="EMBL/GenBank/DDBJ databases">
        <authorList>
            <consortium name="Molecular Ecology Group"/>
        </authorList>
    </citation>
    <scope>NUCLEOTIDE SEQUENCE</scope>
</reference>
<dbReference type="CDD" id="cd05339">
    <property type="entry name" value="17beta-HSDXI-like_SDR_c"/>
    <property type="match status" value="1"/>
</dbReference>